<feature type="compositionally biased region" description="Polar residues" evidence="1">
    <location>
        <begin position="25"/>
        <end position="38"/>
    </location>
</feature>
<keyword evidence="2" id="KW-0812">Transmembrane</keyword>
<dbReference type="PANTHER" id="PTHR28594:SF1">
    <property type="entry name" value="ATR-INTERACTING PROTEIN"/>
    <property type="match status" value="1"/>
</dbReference>
<feature type="region of interest" description="Disordered" evidence="1">
    <location>
        <begin position="25"/>
        <end position="44"/>
    </location>
</feature>
<evidence type="ECO:0000313" key="4">
    <source>
        <dbReference type="Proteomes" id="UP001153292"/>
    </source>
</evidence>
<organism evidence="3 4">
    <name type="scientific">Chilo suppressalis</name>
    <name type="common">Asiatic rice borer moth</name>
    <dbReference type="NCBI Taxonomy" id="168631"/>
    <lineage>
        <taxon>Eukaryota</taxon>
        <taxon>Metazoa</taxon>
        <taxon>Ecdysozoa</taxon>
        <taxon>Arthropoda</taxon>
        <taxon>Hexapoda</taxon>
        <taxon>Insecta</taxon>
        <taxon>Pterygota</taxon>
        <taxon>Neoptera</taxon>
        <taxon>Endopterygota</taxon>
        <taxon>Lepidoptera</taxon>
        <taxon>Glossata</taxon>
        <taxon>Ditrysia</taxon>
        <taxon>Pyraloidea</taxon>
        <taxon>Crambidae</taxon>
        <taxon>Crambinae</taxon>
        <taxon>Chilo</taxon>
    </lineage>
</organism>
<name>A0ABN8AWD6_CHISP</name>
<keyword evidence="4" id="KW-1185">Reference proteome</keyword>
<reference evidence="3" key="1">
    <citation type="submission" date="2021-12" db="EMBL/GenBank/DDBJ databases">
        <authorList>
            <person name="King R."/>
        </authorList>
    </citation>
    <scope>NUCLEOTIDE SEQUENCE</scope>
</reference>
<evidence type="ECO:0000256" key="1">
    <source>
        <dbReference type="SAM" id="MobiDB-lite"/>
    </source>
</evidence>
<dbReference type="InterPro" id="IPR033349">
    <property type="entry name" value="ATRIP"/>
</dbReference>
<dbReference type="PANTHER" id="PTHR28594">
    <property type="entry name" value="ATR-INTERACTING PROTEIN"/>
    <property type="match status" value="1"/>
</dbReference>
<keyword evidence="2" id="KW-1133">Transmembrane helix</keyword>
<keyword evidence="2" id="KW-0472">Membrane</keyword>
<sequence>MSKRYVFNQQHGERKKARLNVTISDHNFPLSQNTTSKAQEPDNWGDENDDEILLLASQACEQAYNDISTLPDYSLCMQPEKTSTQYEPAPSSSKSTFTFKKPSSNPASAITTHLKNKCSTISSPLPGISNKVEASQNENVTFGGDDLVFNDKICKGQDPDFMFRQLLKLQEENAKLKSENGKLLEKCVTKEGESSILRTQLKSCQVAVDNARMDKIKAQEQMEIDWTEKLTAVNKQMCDLRTQLDFKNLEIISVKEKCKKLESNKLRLTQVTVANNDISSSHRNNNRTFSTDIISQIRNVKTISNGIQTEDKAAFIKLNKIARIGNSKLITILPFILENSDQQHHSILDYNEKLQKQSDYSQTKCRIFSTFHRIPSSPVTSKDTTRSKLNLSDIYEDLTVIATRKEEGESLKARYFNLFGAIDSVLQGNQSELDAITLRVTNAFQKEMDEKYVESTSVFLSINEEDLLRSSALYKDEQAIVSRRLTAVAAYILESPESFKMYKMYEEQSNKSSGNLVTFVDSINRICNLLDSTYCAVLYSGFLLALIILLVNFLQNMPELNSRIMDIAKVVLGSRPMPFVSTSLLRLFRKLSTLDNFMATFCPVSNSSNLKVDYDQGVLLYKKDSCYVQVLIKQIEAALKCMEAQKLTREALQTTQNLIALYSNLNFHGNAMNQNRRCDCQLMLIQVIVYSLRICAVMLKDLKNAEDMTFNRQLLAVCRSGVQVLYQCTLRDVEFSSQLSHNEGHFIDLCEILKEFDHKEICGNMLTELTSTFQVSPEETSISFHKQPWLKSFKSFSLAD</sequence>
<dbReference type="EMBL" id="OU963894">
    <property type="protein sequence ID" value="CAH0397012.1"/>
    <property type="molecule type" value="Genomic_DNA"/>
</dbReference>
<evidence type="ECO:0000256" key="2">
    <source>
        <dbReference type="SAM" id="Phobius"/>
    </source>
</evidence>
<dbReference type="Proteomes" id="UP001153292">
    <property type="component" value="Chromosome 1"/>
</dbReference>
<evidence type="ECO:0000313" key="3">
    <source>
        <dbReference type="EMBL" id="CAH0397012.1"/>
    </source>
</evidence>
<feature type="transmembrane region" description="Helical" evidence="2">
    <location>
        <begin position="536"/>
        <end position="554"/>
    </location>
</feature>
<protein>
    <submittedName>
        <fullName evidence="3">Uncharacterized protein</fullName>
    </submittedName>
</protein>
<accession>A0ABN8AWD6</accession>
<proteinExistence type="predicted"/>
<gene>
    <name evidence="3" type="ORF">CHILSU_LOCUS65</name>
</gene>